<organism evidence="10 11">
    <name type="scientific">Rhodotorula mucilaginosa</name>
    <name type="common">Yeast</name>
    <name type="synonym">Rhodotorula rubra</name>
    <dbReference type="NCBI Taxonomy" id="5537"/>
    <lineage>
        <taxon>Eukaryota</taxon>
        <taxon>Fungi</taxon>
        <taxon>Dikarya</taxon>
        <taxon>Basidiomycota</taxon>
        <taxon>Pucciniomycotina</taxon>
        <taxon>Microbotryomycetes</taxon>
        <taxon>Sporidiobolales</taxon>
        <taxon>Sporidiobolaceae</taxon>
        <taxon>Rhodotorula</taxon>
    </lineage>
</organism>
<name>A0A9P7B7X6_RHOMI</name>
<feature type="domain" description="C2H2-type" evidence="9">
    <location>
        <begin position="537"/>
        <end position="559"/>
    </location>
</feature>
<feature type="compositionally biased region" description="Polar residues" evidence="8">
    <location>
        <begin position="154"/>
        <end position="169"/>
    </location>
</feature>
<feature type="region of interest" description="Disordered" evidence="8">
    <location>
        <begin position="52"/>
        <end position="169"/>
    </location>
</feature>
<dbReference type="GO" id="GO:0005634">
    <property type="term" value="C:nucleus"/>
    <property type="evidence" value="ECO:0007669"/>
    <property type="project" value="UniProtKB-SubCell"/>
</dbReference>
<dbReference type="PANTHER" id="PTHR24406">
    <property type="entry name" value="TRANSCRIPTIONAL REPRESSOR CTCFL-RELATED"/>
    <property type="match status" value="1"/>
</dbReference>
<keyword evidence="2" id="KW-0479">Metal-binding</keyword>
<accession>A0A9P7B7X6</accession>
<evidence type="ECO:0000313" key="10">
    <source>
        <dbReference type="EMBL" id="KAG0662958.1"/>
    </source>
</evidence>
<keyword evidence="6" id="KW-0539">Nucleus</keyword>
<evidence type="ECO:0000313" key="11">
    <source>
        <dbReference type="Proteomes" id="UP000777482"/>
    </source>
</evidence>
<proteinExistence type="predicted"/>
<evidence type="ECO:0000256" key="8">
    <source>
        <dbReference type="SAM" id="MobiDB-lite"/>
    </source>
</evidence>
<feature type="compositionally biased region" description="Polar residues" evidence="8">
    <location>
        <begin position="75"/>
        <end position="114"/>
    </location>
</feature>
<dbReference type="GO" id="GO:0008270">
    <property type="term" value="F:zinc ion binding"/>
    <property type="evidence" value="ECO:0007669"/>
    <property type="project" value="UniProtKB-KW"/>
</dbReference>
<evidence type="ECO:0000256" key="3">
    <source>
        <dbReference type="ARBA" id="ARBA00022737"/>
    </source>
</evidence>
<dbReference type="InterPro" id="IPR050888">
    <property type="entry name" value="ZnF_C2H2-type_TF"/>
</dbReference>
<evidence type="ECO:0000259" key="9">
    <source>
        <dbReference type="PROSITE" id="PS50157"/>
    </source>
</evidence>
<evidence type="ECO:0000256" key="6">
    <source>
        <dbReference type="ARBA" id="ARBA00023242"/>
    </source>
</evidence>
<feature type="compositionally biased region" description="Low complexity" evidence="8">
    <location>
        <begin position="64"/>
        <end position="74"/>
    </location>
</feature>
<evidence type="ECO:0000256" key="5">
    <source>
        <dbReference type="ARBA" id="ARBA00022833"/>
    </source>
</evidence>
<keyword evidence="3" id="KW-0677">Repeat</keyword>
<dbReference type="InterPro" id="IPR013087">
    <property type="entry name" value="Znf_C2H2_type"/>
</dbReference>
<gene>
    <name evidence="10" type="ORF">C6P46_003046</name>
</gene>
<protein>
    <recommendedName>
        <fullName evidence="9">C2H2-type domain-containing protein</fullName>
    </recommendedName>
</protein>
<dbReference type="AlphaFoldDB" id="A0A9P7B7X6"/>
<evidence type="ECO:0000256" key="7">
    <source>
        <dbReference type="PROSITE-ProRule" id="PRU00042"/>
    </source>
</evidence>
<comment type="subcellular location">
    <subcellularLocation>
        <location evidence="1">Nucleus</location>
    </subcellularLocation>
</comment>
<dbReference type="PROSITE" id="PS00028">
    <property type="entry name" value="ZINC_FINGER_C2H2_1"/>
    <property type="match status" value="1"/>
</dbReference>
<comment type="caution">
    <text evidence="10">The sequence shown here is derived from an EMBL/GenBank/DDBJ whole genome shotgun (WGS) entry which is preliminary data.</text>
</comment>
<evidence type="ECO:0000256" key="4">
    <source>
        <dbReference type="ARBA" id="ARBA00022771"/>
    </source>
</evidence>
<evidence type="ECO:0000256" key="2">
    <source>
        <dbReference type="ARBA" id="ARBA00022723"/>
    </source>
</evidence>
<feature type="region of interest" description="Disordered" evidence="8">
    <location>
        <begin position="381"/>
        <end position="503"/>
    </location>
</feature>
<dbReference type="SMART" id="SM00355">
    <property type="entry name" value="ZnF_C2H2"/>
    <property type="match status" value="3"/>
</dbReference>
<reference evidence="10 11" key="1">
    <citation type="submission" date="2020-11" db="EMBL/GenBank/DDBJ databases">
        <title>Kefir isolates.</title>
        <authorList>
            <person name="Marcisauskas S."/>
            <person name="Kim Y."/>
            <person name="Blasche S."/>
        </authorList>
    </citation>
    <scope>NUCLEOTIDE SEQUENCE [LARGE SCALE GENOMIC DNA]</scope>
    <source>
        <strain evidence="10 11">KR</strain>
    </source>
</reference>
<feature type="region of interest" description="Disordered" evidence="8">
    <location>
        <begin position="629"/>
        <end position="661"/>
    </location>
</feature>
<dbReference type="Gene3D" id="3.30.160.60">
    <property type="entry name" value="Classic Zinc Finger"/>
    <property type="match status" value="1"/>
</dbReference>
<dbReference type="Proteomes" id="UP000777482">
    <property type="component" value="Unassembled WGS sequence"/>
</dbReference>
<feature type="compositionally biased region" description="Polar residues" evidence="8">
    <location>
        <begin position="630"/>
        <end position="643"/>
    </location>
</feature>
<feature type="compositionally biased region" description="Pro residues" evidence="8">
    <location>
        <begin position="134"/>
        <end position="143"/>
    </location>
</feature>
<keyword evidence="11" id="KW-1185">Reference proteome</keyword>
<keyword evidence="4 7" id="KW-0863">Zinc-finger</keyword>
<dbReference type="PROSITE" id="PS50157">
    <property type="entry name" value="ZINC_FINGER_C2H2_2"/>
    <property type="match status" value="1"/>
</dbReference>
<keyword evidence="5" id="KW-0862">Zinc</keyword>
<evidence type="ECO:0000256" key="1">
    <source>
        <dbReference type="ARBA" id="ARBA00004123"/>
    </source>
</evidence>
<sequence>MHKRTLGLALSLGGHRLRAEEAPALLAAEQARDEQSAQQARDAVLKGWWSLGLTSGRPPPPAQPSNAVPAVSPATINSSSASNAPATHTTANVEQTAGSRSNQSERSPREQQPVSKDGSCRRPVETAPTAPLKLLPPPPPPPLSSFIAGKSALPSDTRTLPTSLPGSSTRLAPGPDLPIILVCVWDSSPPPWITDNFYGHLASLRRDFVDVLAARDFGFVNGQYRVRYAIQVDSAKVAHDNLTAHAAIPPSYRFSHSVPKYAPIAEAVISVGTRGIGYNLHSALSTLFPLFDPDTTIGASRNGGATGSYKTSIRELRCAMKKTLKRFNLYDPESGEEAAAVNNAKQALQNGVKEAMRDQEDVAEFWSLDALAGYLGRQTIGSGKRLTNAGGQARRNPQALLPAPKPKAPASFSSNARSSATSHLPTMRKVTSSDPLADLLQRAQDPPKHMMTSRPTPAAQPSTSSSSKGKGKKKEVANAAGGSGATMSTSGTSGAKNEEVKRTEKMACPECKKELNKKNMSRHLKDVHGLQNIAGPYKCKRCGDYFATAGVLDEHREWHRVPVSERSPTRTCEMCKLVYPSSKARKTHYILKHVRNVHASDSTVMLTFLSSLQGPDAEQQMASRAEYQRQRYQNAKAASNTAGAESDEAEEPPTKKRRKKRIIVSDESDSELVNLLDRKPAPWATRIGLGLGVTRSHQRERVLLLSDGSVRFPIAKALSANAIPIKLGVDLL</sequence>
<dbReference type="EMBL" id="PUHQ01000023">
    <property type="protein sequence ID" value="KAG0662958.1"/>
    <property type="molecule type" value="Genomic_DNA"/>
</dbReference>
<feature type="compositionally biased region" description="Low complexity" evidence="8">
    <location>
        <begin position="485"/>
        <end position="495"/>
    </location>
</feature>
<feature type="compositionally biased region" description="Low complexity" evidence="8">
    <location>
        <begin position="408"/>
        <end position="422"/>
    </location>
</feature>